<evidence type="ECO:0000256" key="1">
    <source>
        <dbReference type="PIRNR" id="PIRNR005295"/>
    </source>
</evidence>
<dbReference type="GO" id="GO:0016788">
    <property type="term" value="F:hydrolase activity, acting on ester bonds"/>
    <property type="evidence" value="ECO:0007669"/>
    <property type="project" value="UniProtKB-UniRule"/>
</dbReference>
<keyword evidence="1" id="KW-0479">Metal-binding</keyword>
<dbReference type="InterPro" id="IPR001130">
    <property type="entry name" value="TatD-like"/>
</dbReference>
<dbReference type="InterPro" id="IPR032466">
    <property type="entry name" value="Metal_Hydrolase"/>
</dbReference>
<gene>
    <name evidence="2" type="ORF">Pla111_31580</name>
</gene>
<dbReference type="GO" id="GO:0046872">
    <property type="term" value="F:metal ion binding"/>
    <property type="evidence" value="ECO:0007669"/>
    <property type="project" value="UniProtKB-KW"/>
</dbReference>
<keyword evidence="3" id="KW-1185">Reference proteome</keyword>
<dbReference type="PIRSF" id="PIRSF005295">
    <property type="entry name" value="UCP005295_TatD"/>
    <property type="match status" value="1"/>
</dbReference>
<dbReference type="AlphaFoldDB" id="A0A5C5VTJ7"/>
<proteinExistence type="inferred from homology"/>
<sequence length="275" mass="31431">MQIIQPHYHAIARTAQDYERMAMSGVVAVAEPAFWAGFDRRYPETFIDYFRQISEFEPTRAAEYGIRHFCWVAVNPKEAENVALTREVLAAMPEFFAKPTCLGVGETGLHKSTPNECEALAAHVELAMKHQQLVLIHTPHLSDKAHGTRRVLEVLAGLDVDPQRIWIDHVEEQTIEPCLDAGYWVGFTLYPVTKCSPRRAVDMLEKYGRERILVNSSADWGPSDPFTLQECVLEFRRRGHSLQEAIEVFHNNPCRFLGQNPKFDIEPLRLESVSR</sequence>
<comment type="similarity">
    <text evidence="1">Belongs to the metallo-dependent hydrolases superfamily.</text>
</comment>
<dbReference type="EMBL" id="SJPH01000009">
    <property type="protein sequence ID" value="TWT41443.1"/>
    <property type="molecule type" value="Genomic_DNA"/>
</dbReference>
<accession>A0A5C5VTJ7</accession>
<comment type="caution">
    <text evidence="2">The sequence shown here is derived from an EMBL/GenBank/DDBJ whole genome shotgun (WGS) entry which is preliminary data.</text>
</comment>
<protein>
    <submittedName>
        <fullName evidence="2">TatD related DNase</fullName>
    </submittedName>
</protein>
<dbReference type="PANTHER" id="PTHR42658">
    <property type="entry name" value="HYDROLASE TATD"/>
    <property type="match status" value="1"/>
</dbReference>
<organism evidence="2 3">
    <name type="scientific">Botrimarina hoheduenensis</name>
    <dbReference type="NCBI Taxonomy" id="2528000"/>
    <lineage>
        <taxon>Bacteria</taxon>
        <taxon>Pseudomonadati</taxon>
        <taxon>Planctomycetota</taxon>
        <taxon>Planctomycetia</taxon>
        <taxon>Pirellulales</taxon>
        <taxon>Lacipirellulaceae</taxon>
        <taxon>Botrimarina</taxon>
    </lineage>
</organism>
<keyword evidence="1" id="KW-0378">Hydrolase</keyword>
<dbReference type="Proteomes" id="UP000318995">
    <property type="component" value="Unassembled WGS sequence"/>
</dbReference>
<evidence type="ECO:0000313" key="3">
    <source>
        <dbReference type="Proteomes" id="UP000318995"/>
    </source>
</evidence>
<dbReference type="SUPFAM" id="SSF51556">
    <property type="entry name" value="Metallo-dependent hydrolases"/>
    <property type="match status" value="1"/>
</dbReference>
<name>A0A5C5VTJ7_9BACT</name>
<dbReference type="Pfam" id="PF01026">
    <property type="entry name" value="TatD_DNase"/>
    <property type="match status" value="1"/>
</dbReference>
<dbReference type="Gene3D" id="3.20.20.140">
    <property type="entry name" value="Metal-dependent hydrolases"/>
    <property type="match status" value="1"/>
</dbReference>
<dbReference type="InterPro" id="IPR012022">
    <property type="entry name" value="UCP005295"/>
</dbReference>
<evidence type="ECO:0000313" key="2">
    <source>
        <dbReference type="EMBL" id="TWT41443.1"/>
    </source>
</evidence>
<reference evidence="2 3" key="1">
    <citation type="submission" date="2019-02" db="EMBL/GenBank/DDBJ databases">
        <title>Deep-cultivation of Planctomycetes and their phenomic and genomic characterization uncovers novel biology.</title>
        <authorList>
            <person name="Wiegand S."/>
            <person name="Jogler M."/>
            <person name="Boedeker C."/>
            <person name="Pinto D."/>
            <person name="Vollmers J."/>
            <person name="Rivas-Marin E."/>
            <person name="Kohn T."/>
            <person name="Peeters S.H."/>
            <person name="Heuer A."/>
            <person name="Rast P."/>
            <person name="Oberbeckmann S."/>
            <person name="Bunk B."/>
            <person name="Jeske O."/>
            <person name="Meyerdierks A."/>
            <person name="Storesund J.E."/>
            <person name="Kallscheuer N."/>
            <person name="Luecker S."/>
            <person name="Lage O.M."/>
            <person name="Pohl T."/>
            <person name="Merkel B.J."/>
            <person name="Hornburger P."/>
            <person name="Mueller R.-W."/>
            <person name="Bruemmer F."/>
            <person name="Labrenz M."/>
            <person name="Spormann A.M."/>
            <person name="Op Den Camp H."/>
            <person name="Overmann J."/>
            <person name="Amann R."/>
            <person name="Jetten M.S.M."/>
            <person name="Mascher T."/>
            <person name="Medema M.H."/>
            <person name="Devos D.P."/>
            <person name="Kaster A.-K."/>
            <person name="Ovreas L."/>
            <person name="Rohde M."/>
            <person name="Galperin M.Y."/>
            <person name="Jogler C."/>
        </authorList>
    </citation>
    <scope>NUCLEOTIDE SEQUENCE [LARGE SCALE GENOMIC DNA]</scope>
    <source>
        <strain evidence="2 3">Pla111</strain>
    </source>
</reference>
<dbReference type="RefSeq" id="WP_146575345.1">
    <property type="nucleotide sequence ID" value="NZ_SJPH01000009.1"/>
</dbReference>
<dbReference type="PANTHER" id="PTHR42658:SF1">
    <property type="entry name" value="HYDROLASE TATD"/>
    <property type="match status" value="1"/>
</dbReference>
<dbReference type="OrthoDB" id="9783157at2"/>